<dbReference type="PATRIC" id="fig|1619036.3.peg.371"/>
<evidence type="ECO:0000313" key="16">
    <source>
        <dbReference type="EMBL" id="KKQ40837.1"/>
    </source>
</evidence>
<dbReference type="PANTHER" id="PTHR31637:SF0">
    <property type="entry name" value="2,3-BISPHOSPHOGLYCERATE-INDEPENDENT PHOSPHOGLYCERATE MUTASE"/>
    <property type="match status" value="1"/>
</dbReference>
<comment type="catalytic activity">
    <reaction evidence="1 9">
        <text>(2R)-2-phosphoglycerate = (2R)-3-phosphoglycerate</text>
        <dbReference type="Rhea" id="RHEA:15901"/>
        <dbReference type="ChEBI" id="CHEBI:58272"/>
        <dbReference type="ChEBI" id="CHEBI:58289"/>
        <dbReference type="EC" id="5.4.2.12"/>
    </reaction>
</comment>
<dbReference type="InterPro" id="IPR017850">
    <property type="entry name" value="Alkaline_phosphatase_core_sf"/>
</dbReference>
<dbReference type="GO" id="GO:0030145">
    <property type="term" value="F:manganese ion binding"/>
    <property type="evidence" value="ECO:0007669"/>
    <property type="project" value="UniProtKB-UniRule"/>
</dbReference>
<comment type="cofactor">
    <cofactor evidence="9">
        <name>Mn(2+)</name>
        <dbReference type="ChEBI" id="CHEBI:29035"/>
    </cofactor>
    <text evidence="9">Binds 2 manganese ions per subunit.</text>
</comment>
<evidence type="ECO:0000256" key="2">
    <source>
        <dbReference type="ARBA" id="ARBA00002315"/>
    </source>
</evidence>
<evidence type="ECO:0000256" key="1">
    <source>
        <dbReference type="ARBA" id="ARBA00000370"/>
    </source>
</evidence>
<organism evidence="16 17">
    <name type="scientific">Candidatus Magasanikbacteria bacterium GW2011_GWA2_37_8</name>
    <dbReference type="NCBI Taxonomy" id="1619036"/>
    <lineage>
        <taxon>Bacteria</taxon>
        <taxon>Candidatus Magasanikiibacteriota</taxon>
    </lineage>
</organism>
<reference evidence="16 17" key="1">
    <citation type="journal article" date="2015" name="Nature">
        <title>rRNA introns, odd ribosomes, and small enigmatic genomes across a large radiation of phyla.</title>
        <authorList>
            <person name="Brown C.T."/>
            <person name="Hug L.A."/>
            <person name="Thomas B.C."/>
            <person name="Sharon I."/>
            <person name="Castelle C.J."/>
            <person name="Singh A."/>
            <person name="Wilkins M.J."/>
            <person name="Williams K.H."/>
            <person name="Banfield J.F."/>
        </authorList>
    </citation>
    <scope>NUCLEOTIDE SEQUENCE [LARGE SCALE GENOMIC DNA]</scope>
</reference>
<dbReference type="GO" id="GO:0004619">
    <property type="term" value="F:phosphoglycerate mutase activity"/>
    <property type="evidence" value="ECO:0007669"/>
    <property type="project" value="UniProtKB-UniRule"/>
</dbReference>
<sequence>MVNKKIKTKPTVLMILDGFGLGNIKNKGNAITPVTAPNIFGYLKKCPHSTIKTWGQYVGLPSGQQGNSEAGHMNIGAGRIVKQDLLVISEAIHDGTFFKNEAFKQAVFHLKKYNTAAHVVGLLTDGNSAHALPEHMYAMLDLLRNEGIKEVCLHLFTDGRDSSPHGATGFLHELRNHMMGREKIATIAGRFYAMDRNKIWDRTKQAYNAMVLGKGCVASSAEEALAQSYNRGETDEYICPTVIIENNKPVATIQDNDVIFFTNARSDRARQITKAFVQKDFNKKSRAFRREKFPRNIRFVAMTDFGPDLNHIMTAFPSVDLHGTLPMALRGKKQLYLAESEKYAHVTYFINGGYADHVAGEIRMKIESPHIKSYDKQPAMAAEAITEEVLRYLKMNVLDFYCINFANADMVGHTGNFEATKKAIKILDSCVAKVVDMVLKKDGQILITADHGNADEMVDLKTNEIITEHSLNPVPCILISKDLCHIKLKNGILADIAPTLLKLMDASKPKEMTGKSLF</sequence>
<dbReference type="AlphaFoldDB" id="A0A0G0HF49"/>
<feature type="binding site" evidence="9 13">
    <location>
        <position position="469"/>
    </location>
    <ligand>
        <name>Mn(2+)</name>
        <dbReference type="ChEBI" id="CHEBI:29035"/>
        <label>1</label>
    </ligand>
</feature>
<feature type="binding site" evidence="9 12">
    <location>
        <position position="196"/>
    </location>
    <ligand>
        <name>substrate</name>
    </ligand>
</feature>
<dbReference type="SUPFAM" id="SSF64158">
    <property type="entry name" value="2,3-Bisphosphoglycerate-independent phosphoglycerate mutase, substrate-binding domain"/>
    <property type="match status" value="1"/>
</dbReference>
<feature type="binding site" evidence="9 13">
    <location>
        <position position="450"/>
    </location>
    <ligand>
        <name>Mn(2+)</name>
        <dbReference type="ChEBI" id="CHEBI:29035"/>
        <label>2</label>
    </ligand>
</feature>
<feature type="binding site" evidence="9 12">
    <location>
        <begin position="265"/>
        <end position="268"/>
    </location>
    <ligand>
        <name>substrate</name>
    </ligand>
</feature>
<evidence type="ECO:0000256" key="5">
    <source>
        <dbReference type="ARBA" id="ARBA00022723"/>
    </source>
</evidence>
<dbReference type="GO" id="GO:0006096">
    <property type="term" value="P:glycolytic process"/>
    <property type="evidence" value="ECO:0007669"/>
    <property type="project" value="UniProtKB-UniRule"/>
</dbReference>
<dbReference type="NCBIfam" id="TIGR01307">
    <property type="entry name" value="pgm_bpd_ind"/>
    <property type="match status" value="1"/>
</dbReference>
<feature type="binding site" evidence="9 13">
    <location>
        <position position="451"/>
    </location>
    <ligand>
        <name>Mn(2+)</name>
        <dbReference type="ChEBI" id="CHEBI:29035"/>
        <label>2</label>
    </ligand>
</feature>
<feature type="binding site" evidence="9 12">
    <location>
        <position position="342"/>
    </location>
    <ligand>
        <name>substrate</name>
    </ligand>
</feature>
<comment type="function">
    <text evidence="2 9">Catalyzes the interconversion of 2-phosphoglycerate and 3-phosphoglycerate.</text>
</comment>
<evidence type="ECO:0000256" key="9">
    <source>
        <dbReference type="HAMAP-Rule" id="MF_01038"/>
    </source>
</evidence>
<dbReference type="InterPro" id="IPR011258">
    <property type="entry name" value="BPG-indep_PGM_N"/>
</dbReference>
<protein>
    <recommendedName>
        <fullName evidence="9 10">2,3-bisphosphoglycerate-independent phosphoglycerate mutase</fullName>
        <shortName evidence="9">BPG-independent PGAM</shortName>
        <shortName evidence="9">Phosphoglyceromutase</shortName>
        <shortName evidence="9">iPGM</shortName>
        <ecNumber evidence="9 10">5.4.2.12</ecNumber>
    </recommendedName>
</protein>
<dbReference type="UniPathway" id="UPA00109">
    <property type="reaction ID" value="UER00186"/>
</dbReference>
<dbReference type="GO" id="GO:0006007">
    <property type="term" value="P:glucose catabolic process"/>
    <property type="evidence" value="ECO:0007669"/>
    <property type="project" value="InterPro"/>
</dbReference>
<feature type="active site" description="Phosphoserine intermediate" evidence="9 11">
    <location>
        <position position="68"/>
    </location>
</feature>
<accession>A0A0G0HF49</accession>
<feature type="binding site" evidence="9 13">
    <location>
        <position position="17"/>
    </location>
    <ligand>
        <name>Mn(2+)</name>
        <dbReference type="ChEBI" id="CHEBI:29035"/>
        <label>2</label>
    </ligand>
</feature>
<keyword evidence="8 9" id="KW-0413">Isomerase</keyword>
<dbReference type="Pfam" id="PF06415">
    <property type="entry name" value="iPGM_N"/>
    <property type="match status" value="1"/>
</dbReference>
<keyword evidence="6 9" id="KW-0324">Glycolysis</keyword>
<proteinExistence type="inferred from homology"/>
<keyword evidence="5 9" id="KW-0479">Metal-binding</keyword>
<evidence type="ECO:0000256" key="11">
    <source>
        <dbReference type="PIRSR" id="PIRSR001492-1"/>
    </source>
</evidence>
<evidence type="ECO:0000313" key="17">
    <source>
        <dbReference type="Proteomes" id="UP000034333"/>
    </source>
</evidence>
<comment type="subunit">
    <text evidence="9">Monomer.</text>
</comment>
<feature type="binding site" evidence="9 13">
    <location>
        <position position="409"/>
    </location>
    <ligand>
        <name>Mn(2+)</name>
        <dbReference type="ChEBI" id="CHEBI:29035"/>
        <label>1</label>
    </ligand>
</feature>
<evidence type="ECO:0000256" key="4">
    <source>
        <dbReference type="ARBA" id="ARBA00008819"/>
    </source>
</evidence>
<dbReference type="SUPFAM" id="SSF53649">
    <property type="entry name" value="Alkaline phosphatase-like"/>
    <property type="match status" value="1"/>
</dbReference>
<dbReference type="PIRSF" id="PIRSF001492">
    <property type="entry name" value="IPGAM"/>
    <property type="match status" value="1"/>
</dbReference>
<dbReference type="Pfam" id="PF01676">
    <property type="entry name" value="Metalloenzyme"/>
    <property type="match status" value="1"/>
</dbReference>
<evidence type="ECO:0000256" key="6">
    <source>
        <dbReference type="ARBA" id="ARBA00023152"/>
    </source>
</evidence>
<evidence type="ECO:0000259" key="14">
    <source>
        <dbReference type="Pfam" id="PF01676"/>
    </source>
</evidence>
<name>A0A0G0HF49_9BACT</name>
<dbReference type="PANTHER" id="PTHR31637">
    <property type="entry name" value="2,3-BISPHOSPHOGLYCERATE-INDEPENDENT PHOSPHOGLYCERATE MUTASE"/>
    <property type="match status" value="1"/>
</dbReference>
<evidence type="ECO:0000256" key="10">
    <source>
        <dbReference type="NCBIfam" id="TIGR01307"/>
    </source>
</evidence>
<dbReference type="InterPro" id="IPR006124">
    <property type="entry name" value="Metalloenzyme"/>
</dbReference>
<evidence type="ECO:0000256" key="3">
    <source>
        <dbReference type="ARBA" id="ARBA00004798"/>
    </source>
</evidence>
<evidence type="ECO:0000259" key="15">
    <source>
        <dbReference type="Pfam" id="PF06415"/>
    </source>
</evidence>
<gene>
    <name evidence="9" type="primary">gpmI</name>
    <name evidence="16" type="ORF">US58_C0012G0046</name>
</gene>
<comment type="similarity">
    <text evidence="4 9">Belongs to the BPG-independent phosphoglycerate mutase family.</text>
</comment>
<dbReference type="EMBL" id="LBTN01000012">
    <property type="protein sequence ID" value="KKQ40837.1"/>
    <property type="molecule type" value="Genomic_DNA"/>
</dbReference>
<dbReference type="InterPro" id="IPR036646">
    <property type="entry name" value="PGAM_B_sf"/>
</dbReference>
<evidence type="ECO:0000256" key="12">
    <source>
        <dbReference type="PIRSR" id="PIRSR001492-2"/>
    </source>
</evidence>
<keyword evidence="7 9" id="KW-0464">Manganese</keyword>
<dbReference type="STRING" id="1619036.US58_C0012G0046"/>
<feature type="binding site" evidence="9 12">
    <location>
        <position position="190"/>
    </location>
    <ligand>
        <name>substrate</name>
    </ligand>
</feature>
<dbReference type="CDD" id="cd16010">
    <property type="entry name" value="iPGM"/>
    <property type="match status" value="1"/>
</dbReference>
<comment type="caution">
    <text evidence="16">The sequence shown here is derived from an EMBL/GenBank/DDBJ whole genome shotgun (WGS) entry which is preliminary data.</text>
</comment>
<dbReference type="FunFam" id="3.40.1450.10:FF:000002">
    <property type="entry name" value="2,3-bisphosphoglycerate-independent phosphoglycerate mutase"/>
    <property type="match status" value="1"/>
</dbReference>
<feature type="domain" description="BPG-independent PGAM N-terminal" evidence="15">
    <location>
        <begin position="88"/>
        <end position="305"/>
    </location>
</feature>
<comment type="pathway">
    <text evidence="3 9">Carbohydrate degradation; glycolysis; pyruvate from D-glyceraldehyde 3-phosphate: step 3/5.</text>
</comment>
<feature type="binding site" evidence="9 12">
    <location>
        <position position="130"/>
    </location>
    <ligand>
        <name>substrate</name>
    </ligand>
</feature>
<dbReference type="GO" id="GO:0005829">
    <property type="term" value="C:cytosol"/>
    <property type="evidence" value="ECO:0007669"/>
    <property type="project" value="TreeGrafter"/>
</dbReference>
<feature type="binding site" evidence="9 13">
    <location>
        <position position="68"/>
    </location>
    <ligand>
        <name>Mn(2+)</name>
        <dbReference type="ChEBI" id="CHEBI:29035"/>
        <label>2</label>
    </ligand>
</feature>
<dbReference type="Proteomes" id="UP000034333">
    <property type="component" value="Unassembled WGS sequence"/>
</dbReference>
<feature type="domain" description="Metalloenzyme" evidence="14">
    <location>
        <begin position="9"/>
        <end position="506"/>
    </location>
</feature>
<evidence type="ECO:0000256" key="13">
    <source>
        <dbReference type="PIRSR" id="PIRSR001492-3"/>
    </source>
</evidence>
<dbReference type="EC" id="5.4.2.12" evidence="9 10"/>
<dbReference type="InterPro" id="IPR005995">
    <property type="entry name" value="Pgm_bpd_ind"/>
</dbReference>
<feature type="binding site" evidence="9 12">
    <location>
        <begin position="160"/>
        <end position="161"/>
    </location>
    <ligand>
        <name>substrate</name>
    </ligand>
</feature>
<dbReference type="Gene3D" id="3.40.720.10">
    <property type="entry name" value="Alkaline Phosphatase, subunit A"/>
    <property type="match status" value="1"/>
</dbReference>
<evidence type="ECO:0000256" key="8">
    <source>
        <dbReference type="ARBA" id="ARBA00023235"/>
    </source>
</evidence>
<dbReference type="Gene3D" id="3.40.1450.10">
    <property type="entry name" value="BPG-independent phosphoglycerate mutase, domain B"/>
    <property type="match status" value="1"/>
</dbReference>
<dbReference type="HAMAP" id="MF_01038">
    <property type="entry name" value="GpmI"/>
    <property type="match status" value="1"/>
</dbReference>
<feature type="binding site" evidence="9 13">
    <location>
        <position position="413"/>
    </location>
    <ligand>
        <name>Mn(2+)</name>
        <dbReference type="ChEBI" id="CHEBI:29035"/>
        <label>1</label>
    </ligand>
</feature>
<evidence type="ECO:0000256" key="7">
    <source>
        <dbReference type="ARBA" id="ARBA00023211"/>
    </source>
</evidence>